<dbReference type="SUPFAM" id="SSF57987">
    <property type="entry name" value="Inovirus (filamentous phage) major coat protein"/>
    <property type="match status" value="1"/>
</dbReference>
<name>A0A1E8PT91_9BURK</name>
<dbReference type="InterPro" id="IPR008020">
    <property type="entry name" value="G8P"/>
</dbReference>
<evidence type="ECO:0000256" key="2">
    <source>
        <dbReference type="SAM" id="SignalP"/>
    </source>
</evidence>
<keyword evidence="1" id="KW-0472">Membrane</keyword>
<dbReference type="Proteomes" id="UP000092634">
    <property type="component" value="Unassembled WGS sequence"/>
</dbReference>
<dbReference type="Gene3D" id="1.20.5.80">
    <property type="match status" value="1"/>
</dbReference>
<reference evidence="3 4" key="1">
    <citation type="submission" date="2016-10" db="EMBL/GenBank/DDBJ databases">
        <title>Updated version of Genome Assembly of Janthinobacterium lividum ERGS5:01.</title>
        <authorList>
            <person name="Kumar R."/>
            <person name="Acharya V."/>
            <person name="Singh D."/>
        </authorList>
    </citation>
    <scope>NUCLEOTIDE SEQUENCE [LARGE SCALE GENOMIC DNA]</scope>
    <source>
        <strain evidence="3 4">ERGS5:01</strain>
    </source>
</reference>
<evidence type="ECO:0008006" key="5">
    <source>
        <dbReference type="Google" id="ProtNLM"/>
    </source>
</evidence>
<dbReference type="InterPro" id="IPR023390">
    <property type="entry name" value="Phage_M13_G8P_capsid_dom_sf"/>
</dbReference>
<organism evidence="3 4">
    <name type="scientific">Janthinobacterium lividum</name>
    <dbReference type="NCBI Taxonomy" id="29581"/>
    <lineage>
        <taxon>Bacteria</taxon>
        <taxon>Pseudomonadati</taxon>
        <taxon>Pseudomonadota</taxon>
        <taxon>Betaproteobacteria</taxon>
        <taxon>Burkholderiales</taxon>
        <taxon>Oxalobacteraceae</taxon>
        <taxon>Janthinobacterium</taxon>
    </lineage>
</organism>
<keyword evidence="1" id="KW-0812">Transmembrane</keyword>
<dbReference type="EMBL" id="MAQB02000001">
    <property type="protein sequence ID" value="OFJ49528.1"/>
    <property type="molecule type" value="Genomic_DNA"/>
</dbReference>
<protein>
    <recommendedName>
        <fullName evidence="5">Phage coat protein</fullName>
    </recommendedName>
</protein>
<dbReference type="AlphaFoldDB" id="A0A1E8PT91"/>
<evidence type="ECO:0000256" key="1">
    <source>
        <dbReference type="SAM" id="Phobius"/>
    </source>
</evidence>
<feature type="chain" id="PRO_5009214707" description="Phage coat protein" evidence="2">
    <location>
        <begin position="24"/>
        <end position="71"/>
    </location>
</feature>
<feature type="signal peptide" evidence="2">
    <location>
        <begin position="1"/>
        <end position="23"/>
    </location>
</feature>
<gene>
    <name evidence="3" type="ORF">BA896_012215</name>
</gene>
<dbReference type="PIRSF" id="PIRSF004117">
    <property type="entry name" value="Phage_coat_B"/>
    <property type="match status" value="1"/>
</dbReference>
<accession>A0A1E8PT91</accession>
<keyword evidence="1" id="KW-1133">Transmembrane helix</keyword>
<keyword evidence="2" id="KW-0732">Signal</keyword>
<feature type="transmembrane region" description="Helical" evidence="1">
    <location>
        <begin position="39"/>
        <end position="60"/>
    </location>
</feature>
<proteinExistence type="predicted"/>
<sequence>MKVITKQALVAASAMVATGAAFAAGDPGVEAITALSAVGQTYITAAFAVAVTVAGGFWGIKMMKKAFGKAG</sequence>
<evidence type="ECO:0000313" key="4">
    <source>
        <dbReference type="Proteomes" id="UP000092634"/>
    </source>
</evidence>
<comment type="caution">
    <text evidence="3">The sequence shown here is derived from an EMBL/GenBank/DDBJ whole genome shotgun (WGS) entry which is preliminary data.</text>
</comment>
<dbReference type="Pfam" id="PF19199">
    <property type="entry name" value="Phage_coatGP8"/>
    <property type="match status" value="1"/>
</dbReference>
<evidence type="ECO:0000313" key="3">
    <source>
        <dbReference type="EMBL" id="OFJ49528.1"/>
    </source>
</evidence>